<keyword evidence="2" id="KW-1185">Reference proteome</keyword>
<comment type="caution">
    <text evidence="1">The sequence shown here is derived from an EMBL/GenBank/DDBJ whole genome shotgun (WGS) entry which is preliminary data.</text>
</comment>
<sequence>MPSPLLYPGTRQKVHLCDVLRNLRHSKPKKRIDLTDPNNLRQVTYVRNKVRSTSRWHCWWCVPLPYQQPKFLASLRALPV</sequence>
<name>A0AAV6V2V9_9ARAC</name>
<dbReference type="Proteomes" id="UP000827092">
    <property type="component" value="Unassembled WGS sequence"/>
</dbReference>
<dbReference type="AlphaFoldDB" id="A0AAV6V2V9"/>
<accession>A0AAV6V2V9</accession>
<organism evidence="1 2">
    <name type="scientific">Oedothorax gibbosus</name>
    <dbReference type="NCBI Taxonomy" id="931172"/>
    <lineage>
        <taxon>Eukaryota</taxon>
        <taxon>Metazoa</taxon>
        <taxon>Ecdysozoa</taxon>
        <taxon>Arthropoda</taxon>
        <taxon>Chelicerata</taxon>
        <taxon>Arachnida</taxon>
        <taxon>Araneae</taxon>
        <taxon>Araneomorphae</taxon>
        <taxon>Entelegynae</taxon>
        <taxon>Araneoidea</taxon>
        <taxon>Linyphiidae</taxon>
        <taxon>Erigoninae</taxon>
        <taxon>Oedothorax</taxon>
    </lineage>
</organism>
<reference evidence="1 2" key="1">
    <citation type="journal article" date="2022" name="Nat. Ecol. Evol.">
        <title>A masculinizing supergene underlies an exaggerated male reproductive morph in a spider.</title>
        <authorList>
            <person name="Hendrickx F."/>
            <person name="De Corte Z."/>
            <person name="Sonet G."/>
            <person name="Van Belleghem S.M."/>
            <person name="Kostlbacher S."/>
            <person name="Vangestel C."/>
        </authorList>
    </citation>
    <scope>NUCLEOTIDE SEQUENCE [LARGE SCALE GENOMIC DNA]</scope>
    <source>
        <strain evidence="1">W744_W776</strain>
    </source>
</reference>
<evidence type="ECO:0000313" key="1">
    <source>
        <dbReference type="EMBL" id="KAG8191020.1"/>
    </source>
</evidence>
<gene>
    <name evidence="1" type="ORF">JTE90_029463</name>
</gene>
<evidence type="ECO:0000313" key="2">
    <source>
        <dbReference type="Proteomes" id="UP000827092"/>
    </source>
</evidence>
<dbReference type="EMBL" id="JAFNEN010000168">
    <property type="protein sequence ID" value="KAG8191020.1"/>
    <property type="molecule type" value="Genomic_DNA"/>
</dbReference>
<proteinExistence type="predicted"/>
<protein>
    <submittedName>
        <fullName evidence="1">Uncharacterized protein</fullName>
    </submittedName>
</protein>